<dbReference type="STRING" id="1237149.C900_04246"/>
<name>L8K0D2_9BACT</name>
<dbReference type="PATRIC" id="fig|1237149.3.peg.530"/>
<feature type="signal peptide" evidence="1">
    <location>
        <begin position="1"/>
        <end position="21"/>
    </location>
</feature>
<dbReference type="PANTHER" id="PTHR32305">
    <property type="match status" value="1"/>
</dbReference>
<dbReference type="EMBL" id="AMZN01000006">
    <property type="protein sequence ID" value="ELR73394.1"/>
    <property type="molecule type" value="Genomic_DNA"/>
</dbReference>
<accession>L8K0D2</accession>
<keyword evidence="1" id="KW-0732">Signal</keyword>
<evidence type="ECO:0000313" key="2">
    <source>
        <dbReference type="EMBL" id="ELR73394.1"/>
    </source>
</evidence>
<dbReference type="eggNOG" id="COG3209">
    <property type="taxonomic scope" value="Bacteria"/>
</dbReference>
<evidence type="ECO:0000313" key="3">
    <source>
        <dbReference type="Proteomes" id="UP000011135"/>
    </source>
</evidence>
<evidence type="ECO:0008006" key="4">
    <source>
        <dbReference type="Google" id="ProtNLM"/>
    </source>
</evidence>
<dbReference type="Proteomes" id="UP000011135">
    <property type="component" value="Unassembled WGS sequence"/>
</dbReference>
<evidence type="ECO:0000256" key="1">
    <source>
        <dbReference type="SAM" id="SignalP"/>
    </source>
</evidence>
<dbReference type="Gene3D" id="2.180.10.10">
    <property type="entry name" value="RHS repeat-associated core"/>
    <property type="match status" value="2"/>
</dbReference>
<reference evidence="2 3" key="1">
    <citation type="submission" date="2012-12" db="EMBL/GenBank/DDBJ databases">
        <title>Genome assembly of Fulvivirga imtechensis AK7.</title>
        <authorList>
            <person name="Nupur N."/>
            <person name="Khatri I."/>
            <person name="Kumar R."/>
            <person name="Subramanian S."/>
            <person name="Pinnaka A."/>
        </authorList>
    </citation>
    <scope>NUCLEOTIDE SEQUENCE [LARGE SCALE GENOMIC DNA]</scope>
    <source>
        <strain evidence="2 3">AK7</strain>
    </source>
</reference>
<sequence>MKIKYLLICATFLLLCNSNFAQQYEEFVCPANSSSSYLQQDPKAGRSNKCCSKGTQVKLEYSGDTQIVKSAEAVRLDNTPGPHRVRLDVEWNAQGEGVVLFDIYYRRMRSGGTFCNCDFEAWTLLYTYKITRKSISPGGSLSGTAVRTTKDEQSLINFPLTYQKASNYDYDVNKIRWYINGQLDGDATGTNTISISPKAKQIGDYTITTEVYNLCNEWKSGPSSTISIKPTCYQDNPNSSSLSLTGPGLTVHSEGYEVEKDNSYTIGVSGVTDFDYHYDLSHDGGEDISLTSKQLVMNAELGSYRVEASRKGGREECPVINPMSVFVGGHDLTIEDNCLITLPEDLSDFLDKPIVPGEPALEHFAATVTSKKGFIIKPGIVLSKGAELILDYNEPVIDDSELDPNKNFIQTTSYDEYGRILRQSRQYFDDRGRATQSQYKNLTKDVLLASEVLYDGQGRTVINTLTAPVKSGTFEETVDECGDNVQIGAKVRFEFKEKFVTDANNTKYDYKKFDGAKEVSPEPVGSTEEGTLGWYYSDNNGESADEKLNEPLVATTSYPYTRTVFHHDGTEDIKSISKPGDVFRIGGGHTGETDKEEVDNGDSYLDDYLAIRENELGLKRPTVYEGNFFKTVNTDGQGYTSITYQDIAGNGIISLYLANQTTPVTRSYQFYNNLNQLIVSLSPNGWQQYNSGVNFDEVDKTSYSYDVKGQLIATQETDAGRTEFVYRKDGSIRFSQNSEQRKEEKYSYTHYDKTGRPVESGEYTPVFDGIRFNSQQMRAILEDVSVDGGLSKDLGIRTDVIYTYYDLPDPDLPVDRKQRFVHGAVSYSKNENTTIWYSYDEQGSIEWLVQDIVGLGIKIADYRYGPTGDVREVAYQRGNAGTDFYHYYDYDTDGRLSRIYTATEPLVYDHFGELTNPEVLKQQALYDYYLHGPLKRVELADQLQGIDYIYTADGALKGINSGNPDQDPGEDGITNDFQADVFGMTLDYYNNDYRSAALGTVSLSGSGVAQQFTGNIRAQSWFSPVDNGQMRGYVYTYDKRNQLQEARWGNAMPTTSGFGFVADPTEAFKVAISEYDLNGNIRQLNRKAEQGAGIAQFVYHYKEHTNQLTDVTDASQPFRGYEYNDIGQMTRQQNTDGELYQQYDVSGKLMGSYKSYDEATGIYTDPVVTFTYDDRGFRVSKISYEDGLQKQRTWYVRDPSGSLLSLYEQDLETDDPAKQTEIPIYGSGRIGLYKPQATIHQHLYELSDHLGNVRAVIGEDISVEYLATMETERENNEDMAIDGNFENIQRISTADRINHTPSVVIEDGIEYTINDPNEVVRLNGYHNITEGPGILLEVSPGDKIEVEVYVKYLDLRRDEGIGATALLAYLMGGIHNPAYTQTSVEGGGALITDRLNNVSALIGATSDIDVPEAFLNYHFLDHNQNPVHGQLDFIQISDAAAIDPLNIDKTHEKLYLEIEVTQPGFAYINVTHDAQENVDVYFDDLKVTHTYGNIVAGSDYYPFGLAMEGREITREDFRYGYQGQFSEEDEETGWNSFELRMYDPVIGRWLTTDPYRQFVSPYVGMGNNPANGVDYDGGFWDQGINSKGEIVYDNGINNGNVYLVNDGYSEPIQSLSQLKENSTQIVANNIWIGTESQLKNYVLSQFAFVDFAWPYAVRIKESLNQGFTMDTKKLIKTSGSEVMLKPKAIEDFAFEIRYSTSQGNVILGNVYNVRNSLEHEKRHFITTLTMINSGIEQVGFSSYERAREWSEQGAITYQRNRPSWIRTNAAFKAYTRDYWNRVTIKR</sequence>
<dbReference type="OrthoDB" id="976756at2"/>
<organism evidence="2 3">
    <name type="scientific">Fulvivirga imtechensis AK7</name>
    <dbReference type="NCBI Taxonomy" id="1237149"/>
    <lineage>
        <taxon>Bacteria</taxon>
        <taxon>Pseudomonadati</taxon>
        <taxon>Bacteroidota</taxon>
        <taxon>Cytophagia</taxon>
        <taxon>Cytophagales</taxon>
        <taxon>Fulvivirgaceae</taxon>
        <taxon>Fulvivirga</taxon>
    </lineage>
</organism>
<protein>
    <recommendedName>
        <fullName evidence="4">RHS repeat-associated core domain-containing protein</fullName>
    </recommendedName>
</protein>
<dbReference type="RefSeq" id="WP_009577975.1">
    <property type="nucleotide sequence ID" value="NZ_AMZN01000006.1"/>
</dbReference>
<dbReference type="PANTHER" id="PTHR32305:SF15">
    <property type="entry name" value="PROTEIN RHSA-RELATED"/>
    <property type="match status" value="1"/>
</dbReference>
<dbReference type="NCBIfam" id="TIGR03696">
    <property type="entry name" value="Rhs_assc_core"/>
    <property type="match status" value="1"/>
</dbReference>
<dbReference type="InterPro" id="IPR050708">
    <property type="entry name" value="T6SS_VgrG/RHS"/>
</dbReference>
<keyword evidence="3" id="KW-1185">Reference proteome</keyword>
<gene>
    <name evidence="2" type="ORF">C900_04246</name>
</gene>
<dbReference type="InterPro" id="IPR022385">
    <property type="entry name" value="Rhs_assc_core"/>
</dbReference>
<comment type="caution">
    <text evidence="2">The sequence shown here is derived from an EMBL/GenBank/DDBJ whole genome shotgun (WGS) entry which is preliminary data.</text>
</comment>
<feature type="chain" id="PRO_5003993698" description="RHS repeat-associated core domain-containing protein" evidence="1">
    <location>
        <begin position="22"/>
        <end position="1786"/>
    </location>
</feature>
<proteinExistence type="predicted"/>